<accession>A0A365P333</accession>
<keyword evidence="3" id="KW-0255">Endonuclease</keyword>
<feature type="domain" description="Endonuclease/exonuclease/phosphatase" evidence="2">
    <location>
        <begin position="174"/>
        <end position="363"/>
    </location>
</feature>
<comment type="caution">
    <text evidence="3">The sequence shown here is derived from an EMBL/GenBank/DDBJ whole genome shotgun (WGS) entry which is preliminary data.</text>
</comment>
<sequence>MKMKHFLASFVMLFVVNQGFTQAKNFKIQTIAFYNVENLFDTINDPKINDDEYTPTRGWTNKNYRKKLDNLSRVIPEIGTGENQKNAPVVIGLCEVENRGVLEDLIKHPKMVPHGYSIIHFDSPDGRGIDTALLYQSKYFTPTSYTNVPLLIYRDAEEQKKSDEKEEEGDDKTVADTKSKRVYTRDQLLVTGYLDGEEISFIVNHWPSRSGGEKRSSPYREAAGRLNRQIIDSLYKINPNAKVITMGDLNDGPMNKSVKKELGAKGKKSDVKEFGIYNPMEEMSKKGIGTLAYRDSWDLFDQMMLTEPLVRKEATGWMYWKAGVYNKPFLVQKEGRWKGYPLRNSNGVPGFSDHFPVYVYLIKEVR</sequence>
<keyword evidence="1" id="KW-0732">Signal</keyword>
<dbReference type="PANTHER" id="PTHR42834:SF1">
    <property type="entry name" value="ENDONUCLEASE_EXONUCLEASE_PHOSPHATASE FAMILY PROTEIN (AFU_ORTHOLOGUE AFUA_3G09210)"/>
    <property type="match status" value="1"/>
</dbReference>
<feature type="chain" id="PRO_5016693638" evidence="1">
    <location>
        <begin position="24"/>
        <end position="366"/>
    </location>
</feature>
<reference evidence="3 4" key="1">
    <citation type="submission" date="2018-06" db="EMBL/GenBank/DDBJ databases">
        <title>Flavobacterium tibetense sp. nov., isolated from a wetland YonghuCo on Tibetan Plateau.</title>
        <authorList>
            <person name="Xing P."/>
            <person name="Phurbu D."/>
            <person name="Lu H."/>
        </authorList>
    </citation>
    <scope>NUCLEOTIDE SEQUENCE [LARGE SCALE GENOMIC DNA]</scope>
    <source>
        <strain evidence="3 4">YH5</strain>
    </source>
</reference>
<dbReference type="AlphaFoldDB" id="A0A365P333"/>
<keyword evidence="3" id="KW-0378">Hydrolase</keyword>
<dbReference type="Gene3D" id="3.60.10.10">
    <property type="entry name" value="Endonuclease/exonuclease/phosphatase"/>
    <property type="match status" value="1"/>
</dbReference>
<keyword evidence="3" id="KW-0269">Exonuclease</keyword>
<evidence type="ECO:0000313" key="4">
    <source>
        <dbReference type="Proteomes" id="UP000253319"/>
    </source>
</evidence>
<dbReference type="InterPro" id="IPR005135">
    <property type="entry name" value="Endo/exonuclease/phosphatase"/>
</dbReference>
<evidence type="ECO:0000256" key="1">
    <source>
        <dbReference type="SAM" id="SignalP"/>
    </source>
</evidence>
<dbReference type="RefSeq" id="WP_113988390.1">
    <property type="nucleotide sequence ID" value="NZ_QLST01000004.1"/>
</dbReference>
<organism evidence="3 4">
    <name type="scientific">Flavobacterium tibetense</name>
    <dbReference type="NCBI Taxonomy" id="2233533"/>
    <lineage>
        <taxon>Bacteria</taxon>
        <taxon>Pseudomonadati</taxon>
        <taxon>Bacteroidota</taxon>
        <taxon>Flavobacteriia</taxon>
        <taxon>Flavobacteriales</taxon>
        <taxon>Flavobacteriaceae</taxon>
        <taxon>Flavobacterium</taxon>
    </lineage>
</organism>
<dbReference type="SUPFAM" id="SSF56219">
    <property type="entry name" value="DNase I-like"/>
    <property type="match status" value="1"/>
</dbReference>
<dbReference type="GO" id="GO:0004527">
    <property type="term" value="F:exonuclease activity"/>
    <property type="evidence" value="ECO:0007669"/>
    <property type="project" value="UniProtKB-KW"/>
</dbReference>
<dbReference type="OrthoDB" id="9802724at2"/>
<dbReference type="GO" id="GO:0004519">
    <property type="term" value="F:endonuclease activity"/>
    <property type="evidence" value="ECO:0007669"/>
    <property type="project" value="UniProtKB-KW"/>
</dbReference>
<dbReference type="InterPro" id="IPR036691">
    <property type="entry name" value="Endo/exonu/phosph_ase_sf"/>
</dbReference>
<evidence type="ECO:0000259" key="2">
    <source>
        <dbReference type="Pfam" id="PF19580"/>
    </source>
</evidence>
<feature type="domain" description="Endonuclease/exonuclease/phosphatase" evidence="2">
    <location>
        <begin position="30"/>
        <end position="155"/>
    </location>
</feature>
<gene>
    <name evidence="3" type="ORF">DPN68_04135</name>
</gene>
<dbReference type="Proteomes" id="UP000253319">
    <property type="component" value="Unassembled WGS sequence"/>
</dbReference>
<name>A0A365P333_9FLAO</name>
<feature type="signal peptide" evidence="1">
    <location>
        <begin position="1"/>
        <end position="23"/>
    </location>
</feature>
<keyword evidence="3" id="KW-0540">Nuclease</keyword>
<evidence type="ECO:0000313" key="3">
    <source>
        <dbReference type="EMBL" id="RBA28960.1"/>
    </source>
</evidence>
<protein>
    <submittedName>
        <fullName evidence="3">Endonuclease/exonuclease/phosphatase family protein</fullName>
    </submittedName>
</protein>
<dbReference type="Pfam" id="PF19580">
    <property type="entry name" value="Exo_endo_phos_3"/>
    <property type="match status" value="2"/>
</dbReference>
<dbReference type="EMBL" id="QLST01000004">
    <property type="protein sequence ID" value="RBA28960.1"/>
    <property type="molecule type" value="Genomic_DNA"/>
</dbReference>
<dbReference type="PANTHER" id="PTHR42834">
    <property type="entry name" value="ENDONUCLEASE/EXONUCLEASE/PHOSPHATASE FAMILY PROTEIN (AFU_ORTHOLOGUE AFUA_3G09210)"/>
    <property type="match status" value="1"/>
</dbReference>
<proteinExistence type="predicted"/>
<keyword evidence="4" id="KW-1185">Reference proteome</keyword>